<keyword evidence="2" id="KW-1185">Reference proteome</keyword>
<proteinExistence type="predicted"/>
<name>A0A0R1XLE1_9LACO</name>
<dbReference type="EMBL" id="AZGA01000084">
    <property type="protein sequence ID" value="KRM31063.1"/>
    <property type="molecule type" value="Genomic_DNA"/>
</dbReference>
<sequence length="73" mass="8594">MKKPHACGTNRWEVLRMGMDIRIKCLGCGHMIMMPRKDFQKKMKHVLVQAADVTKEEANYQDVVNFKRPDEFL</sequence>
<dbReference type="Proteomes" id="UP000051236">
    <property type="component" value="Unassembled WGS sequence"/>
</dbReference>
<evidence type="ECO:0008006" key="3">
    <source>
        <dbReference type="Google" id="ProtNLM"/>
    </source>
</evidence>
<dbReference type="PATRIC" id="fig|1423734.3.peg.1078"/>
<dbReference type="PANTHER" id="PTHR38455">
    <property type="entry name" value="HYPOTHETICAL CYTOSOLIC PROTEIN"/>
    <property type="match status" value="1"/>
</dbReference>
<dbReference type="Pfam" id="PF06107">
    <property type="entry name" value="DUF951"/>
    <property type="match status" value="1"/>
</dbReference>
<gene>
    <name evidence="1" type="ORF">FC83_GL001065</name>
</gene>
<accession>A0A0R1XLE1</accession>
<dbReference type="eggNOG" id="COG4481">
    <property type="taxonomic scope" value="Bacteria"/>
</dbReference>
<organism evidence="1 2">
    <name type="scientific">Agrilactobacillus composti DSM 18527 = JCM 14202</name>
    <dbReference type="NCBI Taxonomy" id="1423734"/>
    <lineage>
        <taxon>Bacteria</taxon>
        <taxon>Bacillati</taxon>
        <taxon>Bacillota</taxon>
        <taxon>Bacilli</taxon>
        <taxon>Lactobacillales</taxon>
        <taxon>Lactobacillaceae</taxon>
        <taxon>Agrilactobacillus</taxon>
    </lineage>
</organism>
<comment type="caution">
    <text evidence="1">The sequence shown here is derived from an EMBL/GenBank/DDBJ whole genome shotgun (WGS) entry which is preliminary data.</text>
</comment>
<evidence type="ECO:0000313" key="2">
    <source>
        <dbReference type="Proteomes" id="UP000051236"/>
    </source>
</evidence>
<dbReference type="InterPro" id="IPR009296">
    <property type="entry name" value="DUF951"/>
</dbReference>
<dbReference type="STRING" id="1423734.FC83_GL001065"/>
<protein>
    <recommendedName>
        <fullName evidence="3">DUF951 domain-containing protein</fullName>
    </recommendedName>
</protein>
<dbReference type="AlphaFoldDB" id="A0A0R1XLE1"/>
<reference evidence="1 2" key="1">
    <citation type="journal article" date="2015" name="Genome Announc.">
        <title>Expanding the biotechnology potential of lactobacilli through comparative genomics of 213 strains and associated genera.</title>
        <authorList>
            <person name="Sun Z."/>
            <person name="Harris H.M."/>
            <person name="McCann A."/>
            <person name="Guo C."/>
            <person name="Argimon S."/>
            <person name="Zhang W."/>
            <person name="Yang X."/>
            <person name="Jeffery I.B."/>
            <person name="Cooney J.C."/>
            <person name="Kagawa T.F."/>
            <person name="Liu W."/>
            <person name="Song Y."/>
            <person name="Salvetti E."/>
            <person name="Wrobel A."/>
            <person name="Rasinkangas P."/>
            <person name="Parkhill J."/>
            <person name="Rea M.C."/>
            <person name="O'Sullivan O."/>
            <person name="Ritari J."/>
            <person name="Douillard F.P."/>
            <person name="Paul Ross R."/>
            <person name="Yang R."/>
            <person name="Briner A.E."/>
            <person name="Felis G.E."/>
            <person name="de Vos W.M."/>
            <person name="Barrangou R."/>
            <person name="Klaenhammer T.R."/>
            <person name="Caufield P.W."/>
            <person name="Cui Y."/>
            <person name="Zhang H."/>
            <person name="O'Toole P.W."/>
        </authorList>
    </citation>
    <scope>NUCLEOTIDE SEQUENCE [LARGE SCALE GENOMIC DNA]</scope>
    <source>
        <strain evidence="1 2">DSM 18527</strain>
    </source>
</reference>
<dbReference type="PANTHER" id="PTHR38455:SF1">
    <property type="entry name" value="DUF951 DOMAIN-CONTAINING PROTEIN"/>
    <property type="match status" value="1"/>
</dbReference>
<evidence type="ECO:0000313" key="1">
    <source>
        <dbReference type="EMBL" id="KRM31063.1"/>
    </source>
</evidence>